<evidence type="ECO:0000256" key="2">
    <source>
        <dbReference type="ARBA" id="ARBA00022525"/>
    </source>
</evidence>
<dbReference type="Pfam" id="PF15430">
    <property type="entry name" value="SVWC"/>
    <property type="match status" value="1"/>
</dbReference>
<dbReference type="AlphaFoldDB" id="G3MR42"/>
<comment type="subcellular location">
    <subcellularLocation>
        <location evidence="1">Secreted</location>
    </subcellularLocation>
</comment>
<name>G3MR42_AMBMU</name>
<accession>G3MR42</accession>
<evidence type="ECO:0000313" key="5">
    <source>
        <dbReference type="EMBL" id="AEO35960.1"/>
    </source>
</evidence>
<dbReference type="GO" id="GO:0005576">
    <property type="term" value="C:extracellular region"/>
    <property type="evidence" value="ECO:0007669"/>
    <property type="project" value="UniProtKB-SubCell"/>
</dbReference>
<keyword evidence="2" id="KW-0964">Secreted</keyword>
<reference evidence="5" key="1">
    <citation type="journal article" date="2011" name="PLoS ONE">
        <title>A deep insight into the sialotranscriptome of the gulf coast tick, Amblyomma maculatum.</title>
        <authorList>
            <person name="Karim S."/>
            <person name="Singh P."/>
            <person name="Ribeiro J.M."/>
        </authorList>
    </citation>
    <scope>NUCLEOTIDE SEQUENCE</scope>
    <source>
        <tissue evidence="5">Salivary gland</tissue>
    </source>
</reference>
<evidence type="ECO:0000259" key="4">
    <source>
        <dbReference type="Pfam" id="PF15430"/>
    </source>
</evidence>
<evidence type="ECO:0000256" key="3">
    <source>
        <dbReference type="SAM" id="SignalP"/>
    </source>
</evidence>
<feature type="domain" description="Single" evidence="4">
    <location>
        <begin position="49"/>
        <end position="98"/>
    </location>
</feature>
<protein>
    <recommendedName>
        <fullName evidence="4">Single domain-containing protein</fullName>
    </recommendedName>
</protein>
<keyword evidence="3" id="KW-0732">Signal</keyword>
<feature type="signal peptide" evidence="3">
    <location>
        <begin position="1"/>
        <end position="23"/>
    </location>
</feature>
<dbReference type="EMBL" id="JO844343">
    <property type="protein sequence ID" value="AEO35960.1"/>
    <property type="molecule type" value="mRNA"/>
</dbReference>
<organism evidence="5">
    <name type="scientific">Amblyomma maculatum</name>
    <name type="common">Gulf Coast tick</name>
    <dbReference type="NCBI Taxonomy" id="34609"/>
    <lineage>
        <taxon>Eukaryota</taxon>
        <taxon>Metazoa</taxon>
        <taxon>Ecdysozoa</taxon>
        <taxon>Arthropoda</taxon>
        <taxon>Chelicerata</taxon>
        <taxon>Arachnida</taxon>
        <taxon>Acari</taxon>
        <taxon>Parasitiformes</taxon>
        <taxon>Ixodida</taxon>
        <taxon>Ixodoidea</taxon>
        <taxon>Ixodidae</taxon>
        <taxon>Amblyomminae</taxon>
        <taxon>Amblyomma</taxon>
    </lineage>
</organism>
<dbReference type="InterPro" id="IPR029277">
    <property type="entry name" value="SVWC_dom"/>
</dbReference>
<sequence length="204" mass="22763">MAFLAPVIYILLPTADFLTSATALPVGTVAFLTNTCQYGDWFFNGVFFPEEVCERMTCYASQLKLTVERCSSNIPKRGSCRVSKPSRSRQFPFCCEVEICNDRQRSSYGTMTHYSALGERVPSEGAKVDANGHYITAVRYVRSACKKGACTFKGQPILNETHLALPCKKLMPSKKNAYVMVESCPKYDRKIHACIELQEGDPSL</sequence>
<feature type="chain" id="PRO_5003447311" description="Single domain-containing protein" evidence="3">
    <location>
        <begin position="24"/>
        <end position="204"/>
    </location>
</feature>
<evidence type="ECO:0000256" key="1">
    <source>
        <dbReference type="ARBA" id="ARBA00004613"/>
    </source>
</evidence>
<proteinExistence type="evidence at transcript level"/>